<gene>
    <name evidence="2" type="ORF">SBRY_30967</name>
</gene>
<evidence type="ECO:0000313" key="2">
    <source>
        <dbReference type="EMBL" id="CAG7644073.1"/>
    </source>
</evidence>
<feature type="transmembrane region" description="Helical" evidence="1">
    <location>
        <begin position="55"/>
        <end position="78"/>
    </location>
</feature>
<evidence type="ECO:0000256" key="1">
    <source>
        <dbReference type="SAM" id="Phobius"/>
    </source>
</evidence>
<organism evidence="2 3">
    <name type="scientific">Actinacidiphila bryophytorum</name>
    <dbReference type="NCBI Taxonomy" id="1436133"/>
    <lineage>
        <taxon>Bacteria</taxon>
        <taxon>Bacillati</taxon>
        <taxon>Actinomycetota</taxon>
        <taxon>Actinomycetes</taxon>
        <taxon>Kitasatosporales</taxon>
        <taxon>Streptomycetaceae</taxon>
        <taxon>Actinacidiphila</taxon>
    </lineage>
</organism>
<name>A0A9W4H1W5_9ACTN</name>
<feature type="transmembrane region" description="Helical" evidence="1">
    <location>
        <begin position="114"/>
        <end position="135"/>
    </location>
</feature>
<keyword evidence="3" id="KW-1185">Reference proteome</keyword>
<dbReference type="RefSeq" id="WP_205048566.1">
    <property type="nucleotide sequence ID" value="NZ_CAJVAX010000017.1"/>
</dbReference>
<evidence type="ECO:0000313" key="3">
    <source>
        <dbReference type="Proteomes" id="UP001153328"/>
    </source>
</evidence>
<protein>
    <submittedName>
        <fullName evidence="2">Uncharacterized protein</fullName>
    </submittedName>
</protein>
<keyword evidence="1" id="KW-1133">Transmembrane helix</keyword>
<keyword evidence="1" id="KW-0812">Transmembrane</keyword>
<sequence>MTAQLAQTAPPAGGAGRSRGARCAALLGLAVTGAAVSVVPVLGVQGWLNDSGLPFGLVGAAAVVLVGLLVAVPLLLPAFRGVRRTWGRDLRPMLGRVLLADTVAMLLLARLLPFRWGVLSCLVFCLPALCVAWAAVVRTRSAVPVAVVALALVYAVAVPVRGLQQHVVVRQWMRTEAVPSRALAQVVVLPGMAQERYTWDGTRLTALFGVPAGPMDAWLGAEQVTLGSTDPCGPLLDAQGDTTGTVSPPCVQDGPGLWFRGTSQEAVGYVLQRGGVTIALTGGVWAQGEESDAAYAARRRAALREVILAAHTATDAELASRVRPGHPDLLEGLLR</sequence>
<feature type="transmembrane region" description="Helical" evidence="1">
    <location>
        <begin position="142"/>
        <end position="160"/>
    </location>
</feature>
<dbReference type="EMBL" id="CAJVAX010000017">
    <property type="protein sequence ID" value="CAG7644073.1"/>
    <property type="molecule type" value="Genomic_DNA"/>
</dbReference>
<proteinExistence type="predicted"/>
<keyword evidence="1" id="KW-0472">Membrane</keyword>
<comment type="caution">
    <text evidence="2">The sequence shown here is derived from an EMBL/GenBank/DDBJ whole genome shotgun (WGS) entry which is preliminary data.</text>
</comment>
<dbReference type="Proteomes" id="UP001153328">
    <property type="component" value="Unassembled WGS sequence"/>
</dbReference>
<dbReference type="AlphaFoldDB" id="A0A9W4H1W5"/>
<reference evidence="2" key="1">
    <citation type="submission" date="2021-06" db="EMBL/GenBank/DDBJ databases">
        <authorList>
            <person name="Arsene-Ploetze F."/>
        </authorList>
    </citation>
    <scope>NUCLEOTIDE SEQUENCE</scope>
    <source>
        <strain evidence="2">SBRY1</strain>
    </source>
</reference>
<feature type="transmembrane region" description="Helical" evidence="1">
    <location>
        <begin position="23"/>
        <end position="43"/>
    </location>
</feature>
<accession>A0A9W4H1W5</accession>